<feature type="region of interest" description="Disordered" evidence="1">
    <location>
        <begin position="363"/>
        <end position="385"/>
    </location>
</feature>
<dbReference type="Proteomes" id="UP000800092">
    <property type="component" value="Unassembled WGS sequence"/>
</dbReference>
<feature type="compositionally biased region" description="Polar residues" evidence="1">
    <location>
        <begin position="363"/>
        <end position="380"/>
    </location>
</feature>
<keyword evidence="3" id="KW-1185">Reference proteome</keyword>
<feature type="compositionally biased region" description="Polar residues" evidence="1">
    <location>
        <begin position="422"/>
        <end position="433"/>
    </location>
</feature>
<accession>A0A6A6HJ84</accession>
<dbReference type="EMBL" id="ML991778">
    <property type="protein sequence ID" value="KAF2237932.1"/>
    <property type="molecule type" value="Genomic_DNA"/>
</dbReference>
<feature type="region of interest" description="Disordered" evidence="1">
    <location>
        <begin position="67"/>
        <end position="89"/>
    </location>
</feature>
<evidence type="ECO:0000256" key="1">
    <source>
        <dbReference type="SAM" id="MobiDB-lite"/>
    </source>
</evidence>
<evidence type="ECO:0000313" key="3">
    <source>
        <dbReference type="Proteomes" id="UP000800092"/>
    </source>
</evidence>
<name>A0A6A6HJ84_VIRVR</name>
<feature type="region of interest" description="Disordered" evidence="1">
    <location>
        <begin position="277"/>
        <end position="338"/>
    </location>
</feature>
<feature type="compositionally biased region" description="Polar residues" evidence="1">
    <location>
        <begin position="67"/>
        <end position="81"/>
    </location>
</feature>
<feature type="region of interest" description="Disordered" evidence="1">
    <location>
        <begin position="190"/>
        <end position="216"/>
    </location>
</feature>
<proteinExistence type="predicted"/>
<sequence>MLALCKSKALSNESQEMRYLEIDPSSSSSANAVRDDCSRSTVSAFSPHLAESDVDDLEDWFANLSVHRQSQSTMRSQQDTPRLSKDDASGQKIVYGGLVSVDTDLRSPTRVTELGLTRNTIETSSESPTIFAPAPIRPRQTLRPQELWQDEGEKLPRAPSSTPYEPNVVARAPSDYVSNNRSLNNASHRSCKSFEEDPSTMLQFPSPSPRHSLQGNTPQATEILTPITTSFPIRNEARASPTVRSSRRRDMQIHERKLRDLQRTRLNIGEVLQQSMESAKVPSLDDTSVVGRTQPIPAPSSNTTVPRRPRFVDTNLVNARSSNETLASSENGPANSTSLMGQLSLSPVMLVAEVVPLPKIVHSSKTSRLASPERPSTSSPGPVPACSWRAASSDAICDAHVFLGAEDSTQGSGAEKKLARQHASSHCSASSRNADAGPLANSTAIRATVSTKTVPPSCNTFNIRPRSLSSLPSANPPSTCACLLPTEISSPRASQRNFIVPAGLSITSQKDQEAGFNSRLDALERQNRLLREALMAVLRVDGGVQS</sequence>
<feature type="compositionally biased region" description="Polar residues" evidence="1">
    <location>
        <begin position="200"/>
        <end position="216"/>
    </location>
</feature>
<dbReference type="AlphaFoldDB" id="A0A6A6HJ84"/>
<feature type="region of interest" description="Disordered" evidence="1">
    <location>
        <begin position="413"/>
        <end position="438"/>
    </location>
</feature>
<organism evidence="2 3">
    <name type="scientific">Viridothelium virens</name>
    <name type="common">Speckled blister lichen</name>
    <name type="synonym">Trypethelium virens</name>
    <dbReference type="NCBI Taxonomy" id="1048519"/>
    <lineage>
        <taxon>Eukaryota</taxon>
        <taxon>Fungi</taxon>
        <taxon>Dikarya</taxon>
        <taxon>Ascomycota</taxon>
        <taxon>Pezizomycotina</taxon>
        <taxon>Dothideomycetes</taxon>
        <taxon>Dothideomycetes incertae sedis</taxon>
        <taxon>Trypetheliales</taxon>
        <taxon>Trypetheliaceae</taxon>
        <taxon>Viridothelium</taxon>
    </lineage>
</organism>
<reference evidence="2" key="1">
    <citation type="journal article" date="2020" name="Stud. Mycol.">
        <title>101 Dothideomycetes genomes: a test case for predicting lifestyles and emergence of pathogens.</title>
        <authorList>
            <person name="Haridas S."/>
            <person name="Albert R."/>
            <person name="Binder M."/>
            <person name="Bloem J."/>
            <person name="Labutti K."/>
            <person name="Salamov A."/>
            <person name="Andreopoulos B."/>
            <person name="Baker S."/>
            <person name="Barry K."/>
            <person name="Bills G."/>
            <person name="Bluhm B."/>
            <person name="Cannon C."/>
            <person name="Castanera R."/>
            <person name="Culley D."/>
            <person name="Daum C."/>
            <person name="Ezra D."/>
            <person name="Gonzalez J."/>
            <person name="Henrissat B."/>
            <person name="Kuo A."/>
            <person name="Liang C."/>
            <person name="Lipzen A."/>
            <person name="Lutzoni F."/>
            <person name="Magnuson J."/>
            <person name="Mondo S."/>
            <person name="Nolan M."/>
            <person name="Ohm R."/>
            <person name="Pangilinan J."/>
            <person name="Park H.-J."/>
            <person name="Ramirez L."/>
            <person name="Alfaro M."/>
            <person name="Sun H."/>
            <person name="Tritt A."/>
            <person name="Yoshinaga Y."/>
            <person name="Zwiers L.-H."/>
            <person name="Turgeon B."/>
            <person name="Goodwin S."/>
            <person name="Spatafora J."/>
            <person name="Crous P."/>
            <person name="Grigoriev I."/>
        </authorList>
    </citation>
    <scope>NUCLEOTIDE SEQUENCE</scope>
    <source>
        <strain evidence="2">Tuck. ex Michener</strain>
    </source>
</reference>
<dbReference type="OrthoDB" id="3832538at2759"/>
<gene>
    <name evidence="2" type="ORF">EV356DRAFT_363639</name>
</gene>
<feature type="compositionally biased region" description="Polar residues" evidence="1">
    <location>
        <begin position="315"/>
        <end position="338"/>
    </location>
</feature>
<evidence type="ECO:0000313" key="2">
    <source>
        <dbReference type="EMBL" id="KAF2237932.1"/>
    </source>
</evidence>
<protein>
    <submittedName>
        <fullName evidence="2">Uncharacterized protein</fullName>
    </submittedName>
</protein>